<dbReference type="AlphaFoldDB" id="A0A4X1W487"/>
<keyword evidence="2" id="KW-0371">Homeobox</keyword>
<accession>A0A4X1W487</accession>
<keyword evidence="3" id="KW-0539">Nucleus</keyword>
<evidence type="ECO:0000313" key="5">
    <source>
        <dbReference type="Ensembl" id="ENSSSCP00070048828.1"/>
    </source>
</evidence>
<evidence type="ECO:0000256" key="2">
    <source>
        <dbReference type="ARBA" id="ARBA00023155"/>
    </source>
</evidence>
<dbReference type="InterPro" id="IPR008422">
    <property type="entry name" value="KN_HD"/>
</dbReference>
<protein>
    <recommendedName>
        <fullName evidence="4">KN homeodomain domain-containing protein</fullName>
    </recommendedName>
</protein>
<reference evidence="6" key="1">
    <citation type="submission" date="2017-08" db="EMBL/GenBank/DDBJ databases">
        <title>USMARCv1.0.</title>
        <authorList>
            <person name="Hannum G.I."/>
            <person name="Koren S."/>
            <person name="Schroeder S.G."/>
            <person name="Chin S.C."/>
            <person name="Nonneman D.J."/>
            <person name="Becker S.A."/>
            <person name="Rosen B.D."/>
            <person name="Bickhart D.M."/>
            <person name="Putnam N.H."/>
            <person name="Green R.E."/>
            <person name="Tuggle C.K."/>
            <person name="Liu H."/>
            <person name="Rohrer G.A."/>
            <person name="Warr A."/>
            <person name="Hall R."/>
            <person name="Kim K."/>
            <person name="Hume D.A."/>
            <person name="Talbot R."/>
            <person name="Chow W."/>
            <person name="Howe K."/>
            <person name="Schwartz A.S."/>
            <person name="Watson M."/>
            <person name="Archibald A.L."/>
            <person name="Phillippy A.M."/>
            <person name="Smith T.P.L."/>
        </authorList>
    </citation>
    <scope>NUCLEOTIDE SEQUENCE [LARGE SCALE GENOMIC DNA]</scope>
</reference>
<dbReference type="Proteomes" id="UP000314985">
    <property type="component" value="Unassembled WGS sequence"/>
</dbReference>
<evidence type="ECO:0000256" key="3">
    <source>
        <dbReference type="ARBA" id="ARBA00023242"/>
    </source>
</evidence>
<name>A0A4X1W487_PIG</name>
<dbReference type="Ensembl" id="ENSSSCT00070057435.1">
    <property type="protein sequence ID" value="ENSSSCP00070048828.1"/>
    <property type="gene ID" value="ENSSSCG00070028624.1"/>
</dbReference>
<feature type="domain" description="KN homeodomain" evidence="4">
    <location>
        <begin position="56"/>
        <end position="87"/>
    </location>
</feature>
<keyword evidence="1" id="KW-0238">DNA-binding</keyword>
<dbReference type="InterPro" id="IPR009057">
    <property type="entry name" value="Homeodomain-like_sf"/>
</dbReference>
<organism evidence="5 6">
    <name type="scientific">Sus scrofa</name>
    <name type="common">Pig</name>
    <dbReference type="NCBI Taxonomy" id="9823"/>
    <lineage>
        <taxon>Eukaryota</taxon>
        <taxon>Metazoa</taxon>
        <taxon>Chordata</taxon>
        <taxon>Craniata</taxon>
        <taxon>Vertebrata</taxon>
        <taxon>Euteleostomi</taxon>
        <taxon>Mammalia</taxon>
        <taxon>Eutheria</taxon>
        <taxon>Laurasiatheria</taxon>
        <taxon>Artiodactyla</taxon>
        <taxon>Suina</taxon>
        <taxon>Suidae</taxon>
        <taxon>Sus</taxon>
    </lineage>
</organism>
<dbReference type="GO" id="GO:0003677">
    <property type="term" value="F:DNA binding"/>
    <property type="evidence" value="ECO:0007669"/>
    <property type="project" value="UniProtKB-KW"/>
</dbReference>
<dbReference type="GO" id="GO:0006355">
    <property type="term" value="P:regulation of DNA-templated transcription"/>
    <property type="evidence" value="ECO:0007669"/>
    <property type="project" value="InterPro"/>
</dbReference>
<evidence type="ECO:0000313" key="6">
    <source>
        <dbReference type="Proteomes" id="UP000314985"/>
    </source>
</evidence>
<dbReference type="Pfam" id="PF05920">
    <property type="entry name" value="Homeobox_KN"/>
    <property type="match status" value="1"/>
</dbReference>
<dbReference type="SUPFAM" id="SSF46689">
    <property type="entry name" value="Homeodomain-like"/>
    <property type="match status" value="1"/>
</dbReference>
<evidence type="ECO:0000259" key="4">
    <source>
        <dbReference type="Pfam" id="PF05920"/>
    </source>
</evidence>
<proteinExistence type="predicted"/>
<dbReference type="PANTHER" id="PTHR11850">
    <property type="entry name" value="HOMEOBOX PROTEIN TRANSCRIPTION FACTORS"/>
    <property type="match status" value="1"/>
</dbReference>
<dbReference type="InterPro" id="IPR050224">
    <property type="entry name" value="TALE_homeobox"/>
</dbReference>
<sequence length="106" mass="12068">MEAAEESPADTQSSAQGTLIELNSYIATDKVLVSLEGKRKQKGYLPPESVKVFHDWLYEHWFKAYPSEIEKRMLSEQTDLSFLQISNCSQSLVYYGTSIYVPPTNL</sequence>
<evidence type="ECO:0000256" key="1">
    <source>
        <dbReference type="ARBA" id="ARBA00023125"/>
    </source>
</evidence>
<dbReference type="Gene3D" id="1.10.10.60">
    <property type="entry name" value="Homeodomain-like"/>
    <property type="match status" value="1"/>
</dbReference>
<reference evidence="5" key="2">
    <citation type="submission" date="2025-08" db="UniProtKB">
        <authorList>
            <consortium name="Ensembl"/>
        </authorList>
    </citation>
    <scope>IDENTIFICATION</scope>
</reference>